<dbReference type="EMBL" id="JAJHJB010000001">
    <property type="protein sequence ID" value="MCC5463921.1"/>
    <property type="molecule type" value="Genomic_DNA"/>
</dbReference>
<evidence type="ECO:0000313" key="1">
    <source>
        <dbReference type="EMBL" id="MCC5463921.1"/>
    </source>
</evidence>
<dbReference type="Proteomes" id="UP001165492">
    <property type="component" value="Unassembled WGS sequence"/>
</dbReference>
<reference evidence="1" key="1">
    <citation type="submission" date="2021-11" db="EMBL/GenBank/DDBJ databases">
        <title>Description of a new species Pelosinus isolated from the bottom sediments of Lake Baikal.</title>
        <authorList>
            <person name="Zakharyuk A."/>
        </authorList>
    </citation>
    <scope>NUCLEOTIDE SEQUENCE</scope>
    <source>
        <strain evidence="1">Bkl1</strain>
    </source>
</reference>
<evidence type="ECO:0000313" key="2">
    <source>
        <dbReference type="Proteomes" id="UP001165492"/>
    </source>
</evidence>
<protein>
    <recommendedName>
        <fullName evidence="3">DUF1450 domain-containing protein</fullName>
    </recommendedName>
</protein>
<gene>
    <name evidence="1" type="ORF">LMF89_00920</name>
</gene>
<proteinExistence type="predicted"/>
<accession>A0ABS8HL83</accession>
<evidence type="ECO:0008006" key="3">
    <source>
        <dbReference type="Google" id="ProtNLM"/>
    </source>
</evidence>
<name>A0ABS8HL83_9FIRM</name>
<organism evidence="1 2">
    <name type="scientific">Pelosinus baikalensis</name>
    <dbReference type="NCBI Taxonomy" id="2892015"/>
    <lineage>
        <taxon>Bacteria</taxon>
        <taxon>Bacillati</taxon>
        <taxon>Bacillota</taxon>
        <taxon>Negativicutes</taxon>
        <taxon>Selenomonadales</taxon>
        <taxon>Sporomusaceae</taxon>
        <taxon>Pelosinus</taxon>
    </lineage>
</organism>
<comment type="caution">
    <text evidence="1">The sequence shown here is derived from an EMBL/GenBank/DDBJ whole genome shotgun (WGS) entry which is preliminary data.</text>
</comment>
<keyword evidence="2" id="KW-1185">Reference proteome</keyword>
<sequence>MACCSAAIFDNNETLSLYRRMQGNVAPLRMIYKRYEDTKLEPRNIRNGGDIMVRVCPTCSNVDIDKLEKFVPDNLEVECIGECGQYEGKSFGYINNELVIKDTEQEFLESVKSMQ</sequence>
<dbReference type="RefSeq" id="WP_229533455.1">
    <property type="nucleotide sequence ID" value="NZ_JAJHJB010000001.1"/>
</dbReference>